<evidence type="ECO:0000313" key="2">
    <source>
        <dbReference type="EMBL" id="SEF90861.1"/>
    </source>
</evidence>
<feature type="transmembrane region" description="Helical" evidence="1">
    <location>
        <begin position="6"/>
        <end position="29"/>
    </location>
</feature>
<dbReference type="Proteomes" id="UP000236726">
    <property type="component" value="Unassembled WGS sequence"/>
</dbReference>
<organism evidence="2 3">
    <name type="scientific">Lachnospira multipara</name>
    <dbReference type="NCBI Taxonomy" id="28051"/>
    <lineage>
        <taxon>Bacteria</taxon>
        <taxon>Bacillati</taxon>
        <taxon>Bacillota</taxon>
        <taxon>Clostridia</taxon>
        <taxon>Lachnospirales</taxon>
        <taxon>Lachnospiraceae</taxon>
        <taxon>Lachnospira</taxon>
    </lineage>
</organism>
<keyword evidence="1" id="KW-0472">Membrane</keyword>
<proteinExistence type="predicted"/>
<keyword evidence="3" id="KW-1185">Reference proteome</keyword>
<accession>A0A1H5VVH3</accession>
<dbReference type="AlphaFoldDB" id="A0A1H5VVH3"/>
<keyword evidence="1" id="KW-1133">Transmembrane helix</keyword>
<evidence type="ECO:0000313" key="3">
    <source>
        <dbReference type="Proteomes" id="UP000236726"/>
    </source>
</evidence>
<gene>
    <name evidence="2" type="ORF">SAMN05216537_112104</name>
</gene>
<protein>
    <submittedName>
        <fullName evidence="2">Uncharacterized protein</fullName>
    </submittedName>
</protein>
<name>A0A1H5VVH3_9FIRM</name>
<sequence>MVNFNLDWIFPLIVIAGFALATLLIINIISSLGDCVAEKQETKQSKIKELERKNDEELIHELKMTKDFPLIKVKDIKVGQIVCNSIRAYVCLDDRILDNEKAFFDLFSKKIVYIKTVYIQFEEEIEEEMRYIGDLNEEMSRMIREQNERKE</sequence>
<evidence type="ECO:0000256" key="1">
    <source>
        <dbReference type="SAM" id="Phobius"/>
    </source>
</evidence>
<dbReference type="EMBL" id="FNUL01000012">
    <property type="protein sequence ID" value="SEF90861.1"/>
    <property type="molecule type" value="Genomic_DNA"/>
</dbReference>
<dbReference type="RefSeq" id="WP_103953152.1">
    <property type="nucleotide sequence ID" value="NZ_FNUL01000012.1"/>
</dbReference>
<reference evidence="2 3" key="1">
    <citation type="submission" date="2016-10" db="EMBL/GenBank/DDBJ databases">
        <authorList>
            <person name="de Groot N.N."/>
        </authorList>
    </citation>
    <scope>NUCLEOTIDE SEQUENCE [LARGE SCALE GENOMIC DNA]</scope>
    <source>
        <strain evidence="2 3">D15d</strain>
    </source>
</reference>
<keyword evidence="1" id="KW-0812">Transmembrane</keyword>